<evidence type="ECO:0000313" key="3">
    <source>
        <dbReference type="Proteomes" id="UP000481360"/>
    </source>
</evidence>
<dbReference type="AlphaFoldDB" id="A0A7C9RLR6"/>
<dbReference type="EMBL" id="JAAMPJ010000001">
    <property type="protein sequence ID" value="NGY58105.1"/>
    <property type="molecule type" value="Genomic_DNA"/>
</dbReference>
<dbReference type="RefSeq" id="WP_166043962.1">
    <property type="nucleotide sequence ID" value="NZ_JAAMPJ010000001.1"/>
</dbReference>
<organism evidence="2 3">
    <name type="scientific">Lentzea alba</name>
    <dbReference type="NCBI Taxonomy" id="2714351"/>
    <lineage>
        <taxon>Bacteria</taxon>
        <taxon>Bacillati</taxon>
        <taxon>Actinomycetota</taxon>
        <taxon>Actinomycetes</taxon>
        <taxon>Pseudonocardiales</taxon>
        <taxon>Pseudonocardiaceae</taxon>
        <taxon>Lentzea</taxon>
    </lineage>
</organism>
<feature type="signal peptide" evidence="1">
    <location>
        <begin position="1"/>
        <end position="24"/>
    </location>
</feature>
<evidence type="ECO:0000256" key="1">
    <source>
        <dbReference type="SAM" id="SignalP"/>
    </source>
</evidence>
<gene>
    <name evidence="2" type="ORF">G7043_04060</name>
</gene>
<comment type="caution">
    <text evidence="2">The sequence shown here is derived from an EMBL/GenBank/DDBJ whole genome shotgun (WGS) entry which is preliminary data.</text>
</comment>
<feature type="chain" id="PRO_5028905205" description="Peptidase inhibitor family I36" evidence="1">
    <location>
        <begin position="25"/>
        <end position="134"/>
    </location>
</feature>
<protein>
    <recommendedName>
        <fullName evidence="4">Peptidase inhibitor family I36</fullName>
    </recommendedName>
</protein>
<sequence>MKRTLTALGLSAAALMATAGMANAAPAGDVEIQGGCLAAICGSVMNESSVYIYAIKDWGTDGPKPGTEWKRLNPGEETQRNQDWDGFWVPCSASGRIAAWVPPGVWKWSDFTLQAGYARKISTHEDAHVRSQRC</sequence>
<accession>A0A7C9RLR6</accession>
<evidence type="ECO:0008006" key="4">
    <source>
        <dbReference type="Google" id="ProtNLM"/>
    </source>
</evidence>
<dbReference type="Proteomes" id="UP000481360">
    <property type="component" value="Unassembled WGS sequence"/>
</dbReference>
<keyword evidence="1" id="KW-0732">Signal</keyword>
<evidence type="ECO:0000313" key="2">
    <source>
        <dbReference type="EMBL" id="NGY58105.1"/>
    </source>
</evidence>
<proteinExistence type="predicted"/>
<reference evidence="2 3" key="1">
    <citation type="submission" date="2020-03" db="EMBL/GenBank/DDBJ databases">
        <title>Isolation and identification of active actinomycetes.</title>
        <authorList>
            <person name="Sun X."/>
        </authorList>
    </citation>
    <scope>NUCLEOTIDE SEQUENCE [LARGE SCALE GENOMIC DNA]</scope>
    <source>
        <strain evidence="2 3">NEAU-D13</strain>
    </source>
</reference>
<keyword evidence="3" id="KW-1185">Reference proteome</keyword>
<name>A0A7C9RLR6_9PSEU</name>